<feature type="compositionally biased region" description="Low complexity" evidence="1">
    <location>
        <begin position="125"/>
        <end position="143"/>
    </location>
</feature>
<organism evidence="2 3">
    <name type="scientific">Phanerochaete sordida</name>
    <dbReference type="NCBI Taxonomy" id="48140"/>
    <lineage>
        <taxon>Eukaryota</taxon>
        <taxon>Fungi</taxon>
        <taxon>Dikarya</taxon>
        <taxon>Basidiomycota</taxon>
        <taxon>Agaricomycotina</taxon>
        <taxon>Agaricomycetes</taxon>
        <taxon>Polyporales</taxon>
        <taxon>Phanerochaetaceae</taxon>
        <taxon>Phanerochaete</taxon>
    </lineage>
</organism>
<gene>
    <name evidence="2" type="ORF">PsYK624_123710</name>
</gene>
<comment type="caution">
    <text evidence="2">The sequence shown here is derived from an EMBL/GenBank/DDBJ whole genome shotgun (WGS) entry which is preliminary data.</text>
</comment>
<evidence type="ECO:0000313" key="3">
    <source>
        <dbReference type="Proteomes" id="UP000703269"/>
    </source>
</evidence>
<reference evidence="2 3" key="1">
    <citation type="submission" date="2021-08" db="EMBL/GenBank/DDBJ databases">
        <title>Draft Genome Sequence of Phanerochaete sordida strain YK-624.</title>
        <authorList>
            <person name="Mori T."/>
            <person name="Dohra H."/>
            <person name="Suzuki T."/>
            <person name="Kawagishi H."/>
            <person name="Hirai H."/>
        </authorList>
    </citation>
    <scope>NUCLEOTIDE SEQUENCE [LARGE SCALE GENOMIC DNA]</scope>
    <source>
        <strain evidence="2 3">YK-624</strain>
    </source>
</reference>
<dbReference type="AlphaFoldDB" id="A0A9P3LIH8"/>
<evidence type="ECO:0000313" key="2">
    <source>
        <dbReference type="EMBL" id="GJE96178.1"/>
    </source>
</evidence>
<name>A0A9P3LIH8_9APHY</name>
<sequence length="198" mass="22717">MKDSPTSIRDLRRRIAVTIPLGTALWEPFNVVVMYPDFADQRGSALAAAPRRPRRHGRHEPRHHRGALTFHNSWFRRVTRKLEDLEESRRRPSMVVGCHKIPHASRRSRTPKVVAVLARVGDGQRTSTCRRGSGRTGRASLSTRRCRSRTKAVERTPRWESQRRGRSSSCARMATSVRWRRLTRRRSSSGTCAVDDLS</sequence>
<dbReference type="Proteomes" id="UP000703269">
    <property type="component" value="Unassembled WGS sequence"/>
</dbReference>
<proteinExistence type="predicted"/>
<feature type="compositionally biased region" description="Basic and acidic residues" evidence="1">
    <location>
        <begin position="151"/>
        <end position="163"/>
    </location>
</feature>
<evidence type="ECO:0000256" key="1">
    <source>
        <dbReference type="SAM" id="MobiDB-lite"/>
    </source>
</evidence>
<accession>A0A9P3LIH8</accession>
<keyword evidence="3" id="KW-1185">Reference proteome</keyword>
<protein>
    <submittedName>
        <fullName evidence="2">Uncharacterized protein</fullName>
    </submittedName>
</protein>
<feature type="region of interest" description="Disordered" evidence="1">
    <location>
        <begin position="125"/>
        <end position="175"/>
    </location>
</feature>
<dbReference type="EMBL" id="BPQB01000056">
    <property type="protein sequence ID" value="GJE96178.1"/>
    <property type="molecule type" value="Genomic_DNA"/>
</dbReference>